<dbReference type="AlphaFoldDB" id="A0A381N7F8"/>
<sequence>MSLVVVLVYLGLTEVNTENFKFSTDVFADSEVVQSMNEATFDQRRAAIRAGLLVLGFPLVIALGFAVLAYSLSTFFDERKDKSIIFWRSLPVSDSFTVFSKLIVALVVAPLLVIPALLFLHLVSVTAGSIYFAVSDIVPFTWAWQAYPWLDWIRVIFSLWMQTLWTLPIITWIMLAGAYSRKPVVAAILPPVVVVLVEGVSLSSSVFLDSLFERVQPWSRASSFPKEYESLGVAELSDIPLLFGMTEFWVGILISSVFIYLTIYFRSKSDYASVE</sequence>
<feature type="transmembrane region" description="Helical" evidence="1">
    <location>
        <begin position="46"/>
        <end position="72"/>
    </location>
</feature>
<name>A0A381N7F8_9ZZZZ</name>
<dbReference type="EMBL" id="UINC01000177">
    <property type="protein sequence ID" value="SUZ50561.1"/>
    <property type="molecule type" value="Genomic_DNA"/>
</dbReference>
<keyword evidence="1" id="KW-0472">Membrane</keyword>
<proteinExistence type="predicted"/>
<keyword evidence="1" id="KW-0812">Transmembrane</keyword>
<gene>
    <name evidence="2" type="ORF">METZ01_LOCUS3415</name>
</gene>
<evidence type="ECO:0000313" key="2">
    <source>
        <dbReference type="EMBL" id="SUZ50561.1"/>
    </source>
</evidence>
<protein>
    <submittedName>
        <fullName evidence="2">Uncharacterized protein</fullName>
    </submittedName>
</protein>
<feature type="transmembrane region" description="Helical" evidence="1">
    <location>
        <begin position="102"/>
        <end position="132"/>
    </location>
</feature>
<evidence type="ECO:0000256" key="1">
    <source>
        <dbReference type="SAM" id="Phobius"/>
    </source>
</evidence>
<accession>A0A381N7F8</accession>
<feature type="transmembrane region" description="Helical" evidence="1">
    <location>
        <begin position="187"/>
        <end position="208"/>
    </location>
</feature>
<organism evidence="2">
    <name type="scientific">marine metagenome</name>
    <dbReference type="NCBI Taxonomy" id="408172"/>
    <lineage>
        <taxon>unclassified sequences</taxon>
        <taxon>metagenomes</taxon>
        <taxon>ecological metagenomes</taxon>
    </lineage>
</organism>
<keyword evidence="1" id="KW-1133">Transmembrane helix</keyword>
<feature type="transmembrane region" description="Helical" evidence="1">
    <location>
        <begin position="248"/>
        <end position="265"/>
    </location>
</feature>
<feature type="transmembrane region" description="Helical" evidence="1">
    <location>
        <begin position="152"/>
        <end position="175"/>
    </location>
</feature>
<reference evidence="2" key="1">
    <citation type="submission" date="2018-05" db="EMBL/GenBank/DDBJ databases">
        <authorList>
            <person name="Lanie J.A."/>
            <person name="Ng W.-L."/>
            <person name="Kazmierczak K.M."/>
            <person name="Andrzejewski T.M."/>
            <person name="Davidsen T.M."/>
            <person name="Wayne K.J."/>
            <person name="Tettelin H."/>
            <person name="Glass J.I."/>
            <person name="Rusch D."/>
            <person name="Podicherti R."/>
            <person name="Tsui H.-C.T."/>
            <person name="Winkler M.E."/>
        </authorList>
    </citation>
    <scope>NUCLEOTIDE SEQUENCE</scope>
</reference>